<proteinExistence type="predicted"/>
<protein>
    <submittedName>
        <fullName evidence="2">Uncharacterized protein</fullName>
    </submittedName>
</protein>
<organism evidence="2 3">
    <name type="scientific">Dreissena polymorpha</name>
    <name type="common">Zebra mussel</name>
    <name type="synonym">Mytilus polymorpha</name>
    <dbReference type="NCBI Taxonomy" id="45954"/>
    <lineage>
        <taxon>Eukaryota</taxon>
        <taxon>Metazoa</taxon>
        <taxon>Spiralia</taxon>
        <taxon>Lophotrochozoa</taxon>
        <taxon>Mollusca</taxon>
        <taxon>Bivalvia</taxon>
        <taxon>Autobranchia</taxon>
        <taxon>Heteroconchia</taxon>
        <taxon>Euheterodonta</taxon>
        <taxon>Imparidentia</taxon>
        <taxon>Neoheterodontei</taxon>
        <taxon>Myida</taxon>
        <taxon>Dreissenoidea</taxon>
        <taxon>Dreissenidae</taxon>
        <taxon>Dreissena</taxon>
    </lineage>
</organism>
<dbReference type="AlphaFoldDB" id="A0A9D4LDZ7"/>
<evidence type="ECO:0000313" key="2">
    <source>
        <dbReference type="EMBL" id="KAH3856008.1"/>
    </source>
</evidence>
<evidence type="ECO:0000313" key="3">
    <source>
        <dbReference type="Proteomes" id="UP000828390"/>
    </source>
</evidence>
<reference evidence="2" key="2">
    <citation type="submission" date="2020-11" db="EMBL/GenBank/DDBJ databases">
        <authorList>
            <person name="McCartney M.A."/>
            <person name="Auch B."/>
            <person name="Kono T."/>
            <person name="Mallez S."/>
            <person name="Becker A."/>
            <person name="Gohl D.M."/>
            <person name="Silverstein K.A.T."/>
            <person name="Koren S."/>
            <person name="Bechman K.B."/>
            <person name="Herman A."/>
            <person name="Abrahante J.E."/>
            <person name="Garbe J."/>
        </authorList>
    </citation>
    <scope>NUCLEOTIDE SEQUENCE</scope>
    <source>
        <strain evidence="2">Duluth1</strain>
        <tissue evidence="2">Whole animal</tissue>
    </source>
</reference>
<gene>
    <name evidence="2" type="ORF">DPMN_098588</name>
</gene>
<accession>A0A9D4LDZ7</accession>
<keyword evidence="3" id="KW-1185">Reference proteome</keyword>
<evidence type="ECO:0000256" key="1">
    <source>
        <dbReference type="SAM" id="MobiDB-lite"/>
    </source>
</evidence>
<sequence>MRKQGETDAEQYSRRNNIKIKGIPDPDPNEPATEKATIVIFFKEKKLAEILMNDFAIVQRIPKGPVTLGHVHEDHAAS</sequence>
<reference evidence="2" key="1">
    <citation type="journal article" date="2019" name="bioRxiv">
        <title>The Genome of the Zebra Mussel, Dreissena polymorpha: A Resource for Invasive Species Research.</title>
        <authorList>
            <person name="McCartney M.A."/>
            <person name="Auch B."/>
            <person name="Kono T."/>
            <person name="Mallez S."/>
            <person name="Zhang Y."/>
            <person name="Obille A."/>
            <person name="Becker A."/>
            <person name="Abrahante J.E."/>
            <person name="Garbe J."/>
            <person name="Badalamenti J.P."/>
            <person name="Herman A."/>
            <person name="Mangelson H."/>
            <person name="Liachko I."/>
            <person name="Sullivan S."/>
            <person name="Sone E.D."/>
            <person name="Koren S."/>
            <person name="Silverstein K.A.T."/>
            <person name="Beckman K.B."/>
            <person name="Gohl D.M."/>
        </authorList>
    </citation>
    <scope>NUCLEOTIDE SEQUENCE</scope>
    <source>
        <strain evidence="2">Duluth1</strain>
        <tissue evidence="2">Whole animal</tissue>
    </source>
</reference>
<dbReference type="EMBL" id="JAIWYP010000003">
    <property type="protein sequence ID" value="KAH3856008.1"/>
    <property type="molecule type" value="Genomic_DNA"/>
</dbReference>
<comment type="caution">
    <text evidence="2">The sequence shown here is derived from an EMBL/GenBank/DDBJ whole genome shotgun (WGS) entry which is preliminary data.</text>
</comment>
<feature type="region of interest" description="Disordered" evidence="1">
    <location>
        <begin position="1"/>
        <end position="32"/>
    </location>
</feature>
<dbReference type="Proteomes" id="UP000828390">
    <property type="component" value="Unassembled WGS sequence"/>
</dbReference>
<name>A0A9D4LDZ7_DREPO</name>